<protein>
    <recommendedName>
        <fullName evidence="6">Peptidase metallopeptidase domain-containing protein</fullName>
    </recommendedName>
</protein>
<evidence type="ECO:0000313" key="8">
    <source>
        <dbReference type="Proteomes" id="UP000826656"/>
    </source>
</evidence>
<keyword evidence="8" id="KW-1185">Reference proteome</keyword>
<evidence type="ECO:0000256" key="3">
    <source>
        <dbReference type="ARBA" id="ARBA00022801"/>
    </source>
</evidence>
<evidence type="ECO:0000256" key="2">
    <source>
        <dbReference type="ARBA" id="ARBA00022723"/>
    </source>
</evidence>
<dbReference type="Pfam" id="PF00413">
    <property type="entry name" value="Peptidase_M10"/>
    <property type="match status" value="1"/>
</dbReference>
<dbReference type="InterPro" id="IPR001818">
    <property type="entry name" value="Pept_M10_metallopeptidase"/>
</dbReference>
<keyword evidence="2" id="KW-0479">Metal-binding</keyword>
<evidence type="ECO:0000256" key="1">
    <source>
        <dbReference type="ARBA" id="ARBA00022670"/>
    </source>
</evidence>
<dbReference type="InterPro" id="IPR024079">
    <property type="entry name" value="MetalloPept_cat_dom_sf"/>
</dbReference>
<proteinExistence type="predicted"/>
<reference evidence="7 8" key="1">
    <citation type="journal article" date="2021" name="bioRxiv">
        <title>Chromosome-scale and haplotype-resolved genome assembly of a tetraploid potato cultivar.</title>
        <authorList>
            <person name="Sun H."/>
            <person name="Jiao W.-B."/>
            <person name="Krause K."/>
            <person name="Campoy J.A."/>
            <person name="Goel M."/>
            <person name="Folz-Donahue K."/>
            <person name="Kukat C."/>
            <person name="Huettel B."/>
            <person name="Schneeberger K."/>
        </authorList>
    </citation>
    <scope>NUCLEOTIDE SEQUENCE [LARGE SCALE GENOMIC DNA]</scope>
    <source>
        <strain evidence="7">SolTubOtavaFocal</strain>
        <tissue evidence="7">Leaves</tissue>
    </source>
</reference>
<feature type="domain" description="Peptidase metallopeptidase" evidence="6">
    <location>
        <begin position="37"/>
        <end position="198"/>
    </location>
</feature>
<dbReference type="PANTHER" id="PTHR10201">
    <property type="entry name" value="MATRIX METALLOPROTEINASE"/>
    <property type="match status" value="1"/>
</dbReference>
<name>A0ABQ7UAE3_SOLTU</name>
<dbReference type="InterPro" id="IPR033739">
    <property type="entry name" value="M10A_MMP"/>
</dbReference>
<evidence type="ECO:0000259" key="6">
    <source>
        <dbReference type="SMART" id="SM00235"/>
    </source>
</evidence>
<accession>A0ABQ7UAE3</accession>
<gene>
    <name evidence="7" type="ORF">KY290_031231</name>
</gene>
<dbReference type="Gene3D" id="3.40.390.10">
    <property type="entry name" value="Collagenase (Catalytic Domain)"/>
    <property type="match status" value="1"/>
</dbReference>
<feature type="region of interest" description="Disordered" evidence="5">
    <location>
        <begin position="1"/>
        <end position="24"/>
    </location>
</feature>
<keyword evidence="4" id="KW-0862">Zinc</keyword>
<dbReference type="SUPFAM" id="SSF55486">
    <property type="entry name" value="Metalloproteases ('zincins'), catalytic domain"/>
    <property type="match status" value="1"/>
</dbReference>
<evidence type="ECO:0000256" key="4">
    <source>
        <dbReference type="ARBA" id="ARBA00022833"/>
    </source>
</evidence>
<dbReference type="PANTHER" id="PTHR10201:SF236">
    <property type="entry name" value="METALLOENDOPROTEINASE 3-MMP-LIKE"/>
    <property type="match status" value="1"/>
</dbReference>
<evidence type="ECO:0000256" key="5">
    <source>
        <dbReference type="SAM" id="MobiDB-lite"/>
    </source>
</evidence>
<dbReference type="Proteomes" id="UP000826656">
    <property type="component" value="Unassembled WGS sequence"/>
</dbReference>
<dbReference type="SMART" id="SM00235">
    <property type="entry name" value="ZnMc"/>
    <property type="match status" value="1"/>
</dbReference>
<keyword evidence="3" id="KW-0378">Hydrolase</keyword>
<dbReference type="InterPro" id="IPR021190">
    <property type="entry name" value="Pept_M10A"/>
</dbReference>
<dbReference type="EMBL" id="JAIVGD010000023">
    <property type="protein sequence ID" value="KAH0743238.1"/>
    <property type="molecule type" value="Genomic_DNA"/>
</dbReference>
<sequence>MVNPRCGNPDRVNGTTHMNSDKSPTDHTVANFSFFQGKPRWPSSKSKLKYAFLPENQLTDSVKVAFKRAFDKWSKVIPLTFKKMDSYRSVDIRIRFFVRDHGNGNPFDELMKILVHVFAPPTGFLHLDGEENWVVYDEFLKEGMVDLESVVVHEIGYLLGLDHSSEKEAIMFLTLEDGTRKVELSSDDSEGVQMLYGSNPNYNGSSTVYTPSRE</sequence>
<organism evidence="7 8">
    <name type="scientific">Solanum tuberosum</name>
    <name type="common">Potato</name>
    <dbReference type="NCBI Taxonomy" id="4113"/>
    <lineage>
        <taxon>Eukaryota</taxon>
        <taxon>Viridiplantae</taxon>
        <taxon>Streptophyta</taxon>
        <taxon>Embryophyta</taxon>
        <taxon>Tracheophyta</taxon>
        <taxon>Spermatophyta</taxon>
        <taxon>Magnoliopsida</taxon>
        <taxon>eudicotyledons</taxon>
        <taxon>Gunneridae</taxon>
        <taxon>Pentapetalae</taxon>
        <taxon>asterids</taxon>
        <taxon>lamiids</taxon>
        <taxon>Solanales</taxon>
        <taxon>Solanaceae</taxon>
        <taxon>Solanoideae</taxon>
        <taxon>Solaneae</taxon>
        <taxon>Solanum</taxon>
    </lineage>
</organism>
<keyword evidence="1" id="KW-0645">Protease</keyword>
<comment type="caution">
    <text evidence="7">The sequence shown here is derived from an EMBL/GenBank/DDBJ whole genome shotgun (WGS) entry which is preliminary data.</text>
</comment>
<dbReference type="InterPro" id="IPR006026">
    <property type="entry name" value="Peptidase_Metallo"/>
</dbReference>
<evidence type="ECO:0000313" key="7">
    <source>
        <dbReference type="EMBL" id="KAH0743238.1"/>
    </source>
</evidence>
<dbReference type="CDD" id="cd04278">
    <property type="entry name" value="ZnMc_MMP"/>
    <property type="match status" value="1"/>
</dbReference>
<dbReference type="PRINTS" id="PR00138">
    <property type="entry name" value="MATRIXIN"/>
</dbReference>